<comment type="caution">
    <text evidence="2">The sequence shown here is derived from an EMBL/GenBank/DDBJ whole genome shotgun (WGS) entry which is preliminary data.</text>
</comment>
<gene>
    <name evidence="2" type="ORF">F2Q69_00034423</name>
</gene>
<reference evidence="2" key="1">
    <citation type="submission" date="2019-12" db="EMBL/GenBank/DDBJ databases">
        <title>Genome sequencing and annotation of Brassica cretica.</title>
        <authorList>
            <person name="Studholme D.J."/>
            <person name="Sarris P."/>
        </authorList>
    </citation>
    <scope>NUCLEOTIDE SEQUENCE</scope>
    <source>
        <strain evidence="2">PFS-109/04</strain>
        <tissue evidence="2">Leaf</tissue>
    </source>
</reference>
<proteinExistence type="predicted"/>
<organism evidence="2 3">
    <name type="scientific">Brassica cretica</name>
    <name type="common">Mustard</name>
    <dbReference type="NCBI Taxonomy" id="69181"/>
    <lineage>
        <taxon>Eukaryota</taxon>
        <taxon>Viridiplantae</taxon>
        <taxon>Streptophyta</taxon>
        <taxon>Embryophyta</taxon>
        <taxon>Tracheophyta</taxon>
        <taxon>Spermatophyta</taxon>
        <taxon>Magnoliopsida</taxon>
        <taxon>eudicotyledons</taxon>
        <taxon>Gunneridae</taxon>
        <taxon>Pentapetalae</taxon>
        <taxon>rosids</taxon>
        <taxon>malvids</taxon>
        <taxon>Brassicales</taxon>
        <taxon>Brassicaceae</taxon>
        <taxon>Brassiceae</taxon>
        <taxon>Brassica</taxon>
    </lineage>
</organism>
<evidence type="ECO:0000313" key="3">
    <source>
        <dbReference type="Proteomes" id="UP000712600"/>
    </source>
</evidence>
<accession>A0A8S9SCC1</accession>
<feature type="compositionally biased region" description="Acidic residues" evidence="1">
    <location>
        <begin position="81"/>
        <end position="91"/>
    </location>
</feature>
<protein>
    <submittedName>
        <fullName evidence="2">Uncharacterized protein</fullName>
    </submittedName>
</protein>
<dbReference type="Proteomes" id="UP000712600">
    <property type="component" value="Unassembled WGS sequence"/>
</dbReference>
<sequence>MTTTLYLLAVVNRGEGMIFRSSPRKEGSKLIHLLTMMNEILRRESHHHEILRRQNPPTRFFEEATTDRHRKTHQLANGDDRDIDEPSDEDVLAMPKGPMTRSRSKKLTKAIGGLVKMSWKQEECHGIKPIRHGASYPGNHPHCRLEFMISGDLYNSGMNFKFMFSGGISYAQLSPRYRNLLNHNETLRRGFQIVLFETSSPVISLEVLCVMADSNLTWLWEDQHG</sequence>
<feature type="region of interest" description="Disordered" evidence="1">
    <location>
        <begin position="64"/>
        <end position="102"/>
    </location>
</feature>
<evidence type="ECO:0000256" key="1">
    <source>
        <dbReference type="SAM" id="MobiDB-lite"/>
    </source>
</evidence>
<evidence type="ECO:0000313" key="2">
    <source>
        <dbReference type="EMBL" id="KAF3599186.1"/>
    </source>
</evidence>
<dbReference type="EMBL" id="QGKX02000004">
    <property type="protein sequence ID" value="KAF3599186.1"/>
    <property type="molecule type" value="Genomic_DNA"/>
</dbReference>
<dbReference type="AlphaFoldDB" id="A0A8S9SCC1"/>
<name>A0A8S9SCC1_BRACR</name>